<feature type="transmembrane region" description="Helical" evidence="1">
    <location>
        <begin position="96"/>
        <end position="127"/>
    </location>
</feature>
<evidence type="ECO:0000313" key="3">
    <source>
        <dbReference type="RefSeq" id="XP_015175391.1"/>
    </source>
</evidence>
<keyword evidence="1" id="KW-0472">Membrane</keyword>
<dbReference type="GeneID" id="107065854"/>
<feature type="transmembrane region" description="Helical" evidence="1">
    <location>
        <begin position="219"/>
        <end position="247"/>
    </location>
</feature>
<sequence>MPLSPMNHNTATMDVREGAGASVHVTTTSCTPPPSYNINVPLEHPCTIPRDCGAPPSYQEAINNYVPPPPSYDSLFGRIREVRKVSKGIFDFIKNIIILLICTIGFTIIFVMTIAVPISMVIIGGMYLYKCPQGEYIPVYLLVGGIIGIFKQLLHLSAYVRRREQRDEERIRQSTTQTVINCFMLAWLIIGTTWVYQAYEPNYDSSKALYCNKTLYLFAFWLINSIYICFGIYIAGYCIFTIASIAFQRPLPNFM</sequence>
<dbReference type="InterPro" id="IPR040350">
    <property type="entry name" value="TMEM272"/>
</dbReference>
<dbReference type="Proteomes" id="UP000694924">
    <property type="component" value="Unplaced"/>
</dbReference>
<dbReference type="RefSeq" id="XP_015175391.1">
    <property type="nucleotide sequence ID" value="XM_015319905.1"/>
</dbReference>
<protein>
    <submittedName>
        <fullName evidence="3">Uncharacterized protein LOC107065854 isoform X1</fullName>
    </submittedName>
</protein>
<keyword evidence="2" id="KW-1185">Reference proteome</keyword>
<dbReference type="PANTHER" id="PTHR33444:SF2">
    <property type="entry name" value="MARVEL DOMAIN-CONTAINING PROTEIN"/>
    <property type="match status" value="1"/>
</dbReference>
<name>A0ABM1I5A4_POLDO</name>
<proteinExistence type="predicted"/>
<feature type="transmembrane region" description="Helical" evidence="1">
    <location>
        <begin position="139"/>
        <end position="158"/>
    </location>
</feature>
<keyword evidence="1" id="KW-0812">Transmembrane</keyword>
<organism evidence="2 3">
    <name type="scientific">Polistes dominula</name>
    <name type="common">European paper wasp</name>
    <name type="synonym">Vespa dominula</name>
    <dbReference type="NCBI Taxonomy" id="743375"/>
    <lineage>
        <taxon>Eukaryota</taxon>
        <taxon>Metazoa</taxon>
        <taxon>Ecdysozoa</taxon>
        <taxon>Arthropoda</taxon>
        <taxon>Hexapoda</taxon>
        <taxon>Insecta</taxon>
        <taxon>Pterygota</taxon>
        <taxon>Neoptera</taxon>
        <taxon>Endopterygota</taxon>
        <taxon>Hymenoptera</taxon>
        <taxon>Apocrita</taxon>
        <taxon>Aculeata</taxon>
        <taxon>Vespoidea</taxon>
        <taxon>Vespidae</taxon>
        <taxon>Polistinae</taxon>
        <taxon>Polistini</taxon>
        <taxon>Polistes</taxon>
    </lineage>
</organism>
<keyword evidence="1" id="KW-1133">Transmembrane helix</keyword>
<reference evidence="3" key="1">
    <citation type="submission" date="2025-08" db="UniProtKB">
        <authorList>
            <consortium name="RefSeq"/>
        </authorList>
    </citation>
    <scope>IDENTIFICATION</scope>
    <source>
        <tissue evidence="3">Whole body</tissue>
    </source>
</reference>
<accession>A0ABM1I5A4</accession>
<gene>
    <name evidence="3" type="primary">LOC107065854</name>
</gene>
<feature type="transmembrane region" description="Helical" evidence="1">
    <location>
        <begin position="179"/>
        <end position="199"/>
    </location>
</feature>
<dbReference type="PANTHER" id="PTHR33444">
    <property type="entry name" value="SI:DKEY-19B23.12-RELATED"/>
    <property type="match status" value="1"/>
</dbReference>
<evidence type="ECO:0000313" key="2">
    <source>
        <dbReference type="Proteomes" id="UP000694924"/>
    </source>
</evidence>
<evidence type="ECO:0000256" key="1">
    <source>
        <dbReference type="SAM" id="Phobius"/>
    </source>
</evidence>